<accession>A0ABS7RM59</accession>
<dbReference type="EMBL" id="JAIEZQ010000002">
    <property type="protein sequence ID" value="MBY9075836.1"/>
    <property type="molecule type" value="Genomic_DNA"/>
</dbReference>
<protein>
    <recommendedName>
        <fullName evidence="4">DUF1707 domain-containing protein</fullName>
    </recommendedName>
</protein>
<reference evidence="2 3" key="1">
    <citation type="submission" date="2021-08" db="EMBL/GenBank/DDBJ databases">
        <title>Nocardioides bacterium WL0053 sp. nov., isolated from the sediment.</title>
        <authorList>
            <person name="Wang L."/>
            <person name="Zhang D."/>
            <person name="Zhang A."/>
        </authorList>
    </citation>
    <scope>NUCLEOTIDE SEQUENCE [LARGE SCALE GENOMIC DNA]</scope>
    <source>
        <strain evidence="2 3">WL0053</strain>
    </source>
</reference>
<sequence>MNEPTTKLETRPDVRGFVDRVRARLADLNEEEREELVGGLEADLAELVSDGGSVSELGDPRAYADELRAAAGFDAGTRSPAPARRPVGQAFTGWLDALADTWRESMQAPALRGTWSVLVTLRPVWWVLRAWVALELFDYAFGNGRDGLDLVPTLSAPPMDLVLLGAAVAGSVAVGQGRLWPGSHAGSSPVSRVVLLALNLIAVLAVLFVVPQLPTQYDVVRAFDYGYGAAGPGPGAGLVSRGAYVENVFPYDADGLPLTGVQLFDQDGRPLTVSHGAYDYRDGTMLYPWLNGDSRLYNVFPLPVRTQDGPGVTVQAWESDTPPVVPTPPQATVPTASLPTAAPSPAAEPTQRPAEEAREGVGPDSEKPRSR</sequence>
<feature type="compositionally biased region" description="Basic and acidic residues" evidence="1">
    <location>
        <begin position="353"/>
        <end position="371"/>
    </location>
</feature>
<keyword evidence="3" id="KW-1185">Reference proteome</keyword>
<comment type="caution">
    <text evidence="2">The sequence shown here is derived from an EMBL/GenBank/DDBJ whole genome shotgun (WGS) entry which is preliminary data.</text>
</comment>
<feature type="region of interest" description="Disordered" evidence="1">
    <location>
        <begin position="312"/>
        <end position="371"/>
    </location>
</feature>
<proteinExistence type="predicted"/>
<dbReference type="Pfam" id="PF22564">
    <property type="entry name" value="HAAS"/>
    <property type="match status" value="1"/>
</dbReference>
<feature type="compositionally biased region" description="Low complexity" evidence="1">
    <location>
        <begin position="332"/>
        <end position="350"/>
    </location>
</feature>
<evidence type="ECO:0000256" key="1">
    <source>
        <dbReference type="SAM" id="MobiDB-lite"/>
    </source>
</evidence>
<evidence type="ECO:0000313" key="3">
    <source>
        <dbReference type="Proteomes" id="UP000754710"/>
    </source>
</evidence>
<evidence type="ECO:0000313" key="2">
    <source>
        <dbReference type="EMBL" id="MBY9075836.1"/>
    </source>
</evidence>
<gene>
    <name evidence="2" type="ORF">K1X13_13470</name>
</gene>
<evidence type="ECO:0008006" key="4">
    <source>
        <dbReference type="Google" id="ProtNLM"/>
    </source>
</evidence>
<name>A0ABS7RM59_9ACTN</name>
<dbReference type="RefSeq" id="WP_221025537.1">
    <property type="nucleotide sequence ID" value="NZ_JAIEZQ010000002.1"/>
</dbReference>
<dbReference type="Proteomes" id="UP000754710">
    <property type="component" value="Unassembled WGS sequence"/>
</dbReference>
<organism evidence="2 3">
    <name type="scientific">Nocardioides jiangsuensis</name>
    <dbReference type="NCBI Taxonomy" id="2866161"/>
    <lineage>
        <taxon>Bacteria</taxon>
        <taxon>Bacillati</taxon>
        <taxon>Actinomycetota</taxon>
        <taxon>Actinomycetes</taxon>
        <taxon>Propionibacteriales</taxon>
        <taxon>Nocardioidaceae</taxon>
        <taxon>Nocardioides</taxon>
    </lineage>
</organism>